<keyword evidence="6" id="KW-1185">Reference proteome</keyword>
<evidence type="ECO:0000259" key="4">
    <source>
        <dbReference type="PROSITE" id="PS50228"/>
    </source>
</evidence>
<protein>
    <recommendedName>
        <fullName evidence="4">SUEL-type lectin domain-containing protein</fullName>
    </recommendedName>
</protein>
<keyword evidence="3" id="KW-0812">Transmembrane</keyword>
<feature type="transmembrane region" description="Helical" evidence="3">
    <location>
        <begin position="153"/>
        <end position="174"/>
    </location>
</feature>
<evidence type="ECO:0000256" key="3">
    <source>
        <dbReference type="SAM" id="Phobius"/>
    </source>
</evidence>
<feature type="domain" description="SUEL-type lectin" evidence="4">
    <location>
        <begin position="64"/>
        <end position="150"/>
    </location>
</feature>
<sequence length="185" mass="20176">MVQVQTRLPLLLEQNHSLCVLCCSPYGVLRGPNCRPQLRYVSNQTLNAVILSKKCGLNAVSLSDSGKVIHIHRADYGRSDSITCSQGRPAEQLQNVNCTTGPACVSLSPVFSLCVPGAMGKHCSVTASHTDYGDPCGGTYKYLQVSYSCERRLCSFFIFIIAAVSSLYIMQISIDTFCQVSILKK</sequence>
<reference evidence="5" key="2">
    <citation type="submission" date="2025-09" db="UniProtKB">
        <authorList>
            <consortium name="Ensembl"/>
        </authorList>
    </citation>
    <scope>IDENTIFICATION</scope>
</reference>
<dbReference type="PROSITE" id="PS50228">
    <property type="entry name" value="SUEL_LECTIN"/>
    <property type="match status" value="1"/>
</dbReference>
<evidence type="ECO:0000313" key="5">
    <source>
        <dbReference type="Ensembl" id="ENSNMLP00000006529.1"/>
    </source>
</evidence>
<dbReference type="Pfam" id="PF02140">
    <property type="entry name" value="SUEL_Lectin"/>
    <property type="match status" value="1"/>
</dbReference>
<keyword evidence="1" id="KW-0430">Lectin</keyword>
<keyword evidence="3" id="KW-0472">Membrane</keyword>
<dbReference type="InterPro" id="IPR043159">
    <property type="entry name" value="Lectin_gal-bd_sf"/>
</dbReference>
<dbReference type="Proteomes" id="UP000694523">
    <property type="component" value="Unplaced"/>
</dbReference>
<reference evidence="5" key="1">
    <citation type="submission" date="2025-08" db="UniProtKB">
        <authorList>
            <consortium name="Ensembl"/>
        </authorList>
    </citation>
    <scope>IDENTIFICATION</scope>
</reference>
<keyword evidence="2" id="KW-0677">Repeat</keyword>
<dbReference type="AlphaFoldDB" id="A0A8C6SJ03"/>
<evidence type="ECO:0000313" key="6">
    <source>
        <dbReference type="Proteomes" id="UP000694523"/>
    </source>
</evidence>
<keyword evidence="3" id="KW-1133">Transmembrane helix</keyword>
<accession>A0A8C6SJ03</accession>
<dbReference type="Ensembl" id="ENSNMLT00000007456.1">
    <property type="protein sequence ID" value="ENSNMLP00000006529.1"/>
    <property type="gene ID" value="ENSNMLG00000004728.1"/>
</dbReference>
<evidence type="ECO:0000256" key="2">
    <source>
        <dbReference type="ARBA" id="ARBA00022737"/>
    </source>
</evidence>
<dbReference type="InterPro" id="IPR000922">
    <property type="entry name" value="Lectin_gal-bd_dom"/>
</dbReference>
<dbReference type="PANTHER" id="PTHR46780">
    <property type="entry name" value="PROTEIN EVA-1"/>
    <property type="match status" value="1"/>
</dbReference>
<name>A0A8C6SJ03_9GOBI</name>
<dbReference type="GO" id="GO:0030246">
    <property type="term" value="F:carbohydrate binding"/>
    <property type="evidence" value="ECO:0007669"/>
    <property type="project" value="UniProtKB-KW"/>
</dbReference>
<proteinExistence type="predicted"/>
<organism evidence="5 6">
    <name type="scientific">Neogobius melanostomus</name>
    <name type="common">round goby</name>
    <dbReference type="NCBI Taxonomy" id="47308"/>
    <lineage>
        <taxon>Eukaryota</taxon>
        <taxon>Metazoa</taxon>
        <taxon>Chordata</taxon>
        <taxon>Craniata</taxon>
        <taxon>Vertebrata</taxon>
        <taxon>Euteleostomi</taxon>
        <taxon>Actinopterygii</taxon>
        <taxon>Neopterygii</taxon>
        <taxon>Teleostei</taxon>
        <taxon>Neoteleostei</taxon>
        <taxon>Acanthomorphata</taxon>
        <taxon>Gobiaria</taxon>
        <taxon>Gobiiformes</taxon>
        <taxon>Gobioidei</taxon>
        <taxon>Gobiidae</taxon>
        <taxon>Benthophilinae</taxon>
        <taxon>Neogobiini</taxon>
        <taxon>Neogobius</taxon>
    </lineage>
</organism>
<evidence type="ECO:0000256" key="1">
    <source>
        <dbReference type="ARBA" id="ARBA00022734"/>
    </source>
</evidence>
<dbReference type="Gene3D" id="2.60.120.740">
    <property type="match status" value="1"/>
</dbReference>